<protein>
    <submittedName>
        <fullName evidence="1">Uncharacterized protein</fullName>
    </submittedName>
</protein>
<dbReference type="HOGENOM" id="CLU_3200571_0_0_7"/>
<organism evidence="1 2">
    <name type="scientific">Helicobacter bilis ATCC 43879</name>
    <dbReference type="NCBI Taxonomy" id="613026"/>
    <lineage>
        <taxon>Bacteria</taxon>
        <taxon>Pseudomonadati</taxon>
        <taxon>Campylobacterota</taxon>
        <taxon>Epsilonproteobacteria</taxon>
        <taxon>Campylobacterales</taxon>
        <taxon>Helicobacteraceae</taxon>
        <taxon>Helicobacter</taxon>
    </lineage>
</organism>
<reference evidence="1 2" key="1">
    <citation type="journal article" date="2014" name="Genome Announc.">
        <title>Draft genome sequences of six enterohepatic helicobacter species isolated from humans and one from rhesus macaques.</title>
        <authorList>
            <person name="Shen Z."/>
            <person name="Sheh A."/>
            <person name="Young S.K."/>
            <person name="Abouelliel A."/>
            <person name="Ward D.V."/>
            <person name="Earl A.M."/>
            <person name="Fox J.G."/>
        </authorList>
    </citation>
    <scope>NUCLEOTIDE SEQUENCE [LARGE SCALE GENOMIC DNA]</scope>
    <source>
        <strain evidence="1 2">ATCC 43879</strain>
    </source>
</reference>
<name>T5LPY6_9HELI</name>
<evidence type="ECO:0000313" key="2">
    <source>
        <dbReference type="Proteomes" id="UP000005085"/>
    </source>
</evidence>
<comment type="caution">
    <text evidence="1">The sequence shown here is derived from an EMBL/GenBank/DDBJ whole genome shotgun (WGS) entry which is preliminary data.</text>
</comment>
<evidence type="ECO:0000313" key="1">
    <source>
        <dbReference type="EMBL" id="EQM94732.1"/>
    </source>
</evidence>
<dbReference type="AlphaFoldDB" id="T5LPY6"/>
<gene>
    <name evidence="1" type="ORF">HRAG_02466</name>
</gene>
<sequence>MPLITKPLFTSMMYSTPPPYNTLKQYNKIMKKYKKLEIYGKNVTN</sequence>
<keyword evidence="2" id="KW-1185">Reference proteome</keyword>
<proteinExistence type="predicted"/>
<dbReference type="Proteomes" id="UP000005085">
    <property type="component" value="Unassembled WGS sequence"/>
</dbReference>
<dbReference type="EMBL" id="ACDN02000033">
    <property type="protein sequence ID" value="EQM94732.1"/>
    <property type="molecule type" value="Genomic_DNA"/>
</dbReference>
<accession>T5LPY6</accession>